<dbReference type="InterPro" id="IPR015897">
    <property type="entry name" value="CHK_kinase-like"/>
</dbReference>
<dbReference type="Pfam" id="PF02958">
    <property type="entry name" value="EcKL"/>
    <property type="match status" value="1"/>
</dbReference>
<feature type="domain" description="CHK kinase-like" evidence="1">
    <location>
        <begin position="113"/>
        <end position="286"/>
    </location>
</feature>
<name>A0ABQ4PHT1_9GAMM</name>
<gene>
    <name evidence="2" type="ORF">TUM4630_19970</name>
</gene>
<dbReference type="Gene3D" id="3.90.1200.10">
    <property type="match status" value="1"/>
</dbReference>
<dbReference type="PANTHER" id="PTHR11012:SF30">
    <property type="entry name" value="PROTEIN KINASE-LIKE DOMAIN-CONTAINING"/>
    <property type="match status" value="1"/>
</dbReference>
<protein>
    <submittedName>
        <fullName evidence="2">Phosphotransferase</fullName>
    </submittedName>
</protein>
<dbReference type="SUPFAM" id="SSF56112">
    <property type="entry name" value="Protein kinase-like (PK-like)"/>
    <property type="match status" value="1"/>
</dbReference>
<dbReference type="Proteomes" id="UP000761574">
    <property type="component" value="Unassembled WGS sequence"/>
</dbReference>
<dbReference type="EMBL" id="BPFB01000020">
    <property type="protein sequence ID" value="GIU47127.1"/>
    <property type="molecule type" value="Genomic_DNA"/>
</dbReference>
<accession>A0ABQ4PHT1</accession>
<keyword evidence="3" id="KW-1185">Reference proteome</keyword>
<sequence length="340" mass="38601">MDICQYLASILDATQVVKVASLQTLWSGYGEIARYQLQINAKPRSVIVKYISPPLDVDHPYQWHNAIAHQRKMRSYQVEADWYRHWAHLCGPATPMPTYIAHYQGDNTNESVMVLSDLDSSNIRTAGYPLRYQSLTVTQTKAVLSWLAAFHGQFMIHNPTKEWPAGLWPQGTYWYLATRMQEYAAMDDCALKQAAHAIDARLNQAQFHTLVHGDAKVANFCFRNDAAEHGASVSVAALDFQYVGKGCGVKDVIYLLGSCLDEAMLFTHYDELMEHYFSQFRKSASATLTGAVIDAAICEWQQLLPFAWADFERFLAGWAPSHHKRHRFSDMMTRQALALL</sequence>
<dbReference type="PANTHER" id="PTHR11012">
    <property type="entry name" value="PROTEIN KINASE-LIKE DOMAIN-CONTAINING"/>
    <property type="match status" value="1"/>
</dbReference>
<reference evidence="2 3" key="1">
    <citation type="submission" date="2021-05" db="EMBL/GenBank/DDBJ databases">
        <title>Molecular characterization for Shewanella algae harboring chromosomal blaOXA-55-like strains isolated from clinical and environment sample.</title>
        <authorList>
            <person name="Ohama Y."/>
            <person name="Aoki K."/>
            <person name="Harada S."/>
            <person name="Moriya K."/>
            <person name="Ishii Y."/>
            <person name="Tateda K."/>
        </authorList>
    </citation>
    <scope>NUCLEOTIDE SEQUENCE [LARGE SCALE GENOMIC DNA]</scope>
    <source>
        <strain evidence="2 3">LMG 23746</strain>
    </source>
</reference>
<evidence type="ECO:0000313" key="3">
    <source>
        <dbReference type="Proteomes" id="UP000761574"/>
    </source>
</evidence>
<dbReference type="SMART" id="SM00587">
    <property type="entry name" value="CHK"/>
    <property type="match status" value="1"/>
</dbReference>
<dbReference type="RefSeq" id="WP_119977918.1">
    <property type="nucleotide sequence ID" value="NZ_BPFB01000020.1"/>
</dbReference>
<proteinExistence type="predicted"/>
<evidence type="ECO:0000313" key="2">
    <source>
        <dbReference type="EMBL" id="GIU47127.1"/>
    </source>
</evidence>
<organism evidence="2 3">
    <name type="scientific">Shewanella algidipiscicola</name>
    <dbReference type="NCBI Taxonomy" id="614070"/>
    <lineage>
        <taxon>Bacteria</taxon>
        <taxon>Pseudomonadati</taxon>
        <taxon>Pseudomonadota</taxon>
        <taxon>Gammaproteobacteria</taxon>
        <taxon>Alteromonadales</taxon>
        <taxon>Shewanellaceae</taxon>
        <taxon>Shewanella</taxon>
    </lineage>
</organism>
<comment type="caution">
    <text evidence="2">The sequence shown here is derived from an EMBL/GenBank/DDBJ whole genome shotgun (WGS) entry which is preliminary data.</text>
</comment>
<dbReference type="InterPro" id="IPR004119">
    <property type="entry name" value="EcKL"/>
</dbReference>
<dbReference type="InterPro" id="IPR011009">
    <property type="entry name" value="Kinase-like_dom_sf"/>
</dbReference>
<evidence type="ECO:0000259" key="1">
    <source>
        <dbReference type="SMART" id="SM00587"/>
    </source>
</evidence>